<keyword evidence="2" id="KW-0378">Hydrolase</keyword>
<dbReference type="Gene3D" id="3.60.21.10">
    <property type="match status" value="1"/>
</dbReference>
<dbReference type="InterPro" id="IPR026336">
    <property type="entry name" value="PdeM-like"/>
</dbReference>
<dbReference type="Proteomes" id="UP000245962">
    <property type="component" value="Unassembled WGS sequence"/>
</dbReference>
<dbReference type="GO" id="GO:0016874">
    <property type="term" value="F:ligase activity"/>
    <property type="evidence" value="ECO:0007669"/>
    <property type="project" value="UniProtKB-KW"/>
</dbReference>
<dbReference type="PANTHER" id="PTHR39323">
    <property type="entry name" value="BLR1149 PROTEIN"/>
    <property type="match status" value="1"/>
</dbReference>
<keyword evidence="2" id="KW-0436">Ligase</keyword>
<dbReference type="AlphaFoldDB" id="A0A2U0I2J2"/>
<name>A0A2U0I2J2_9FLAO</name>
<organism evidence="2 3">
    <name type="scientific">Marixanthomonas spongiae</name>
    <dbReference type="NCBI Taxonomy" id="2174845"/>
    <lineage>
        <taxon>Bacteria</taxon>
        <taxon>Pseudomonadati</taxon>
        <taxon>Bacteroidota</taxon>
        <taxon>Flavobacteriia</taxon>
        <taxon>Flavobacteriales</taxon>
        <taxon>Flavobacteriaceae</taxon>
        <taxon>Marixanthomonas</taxon>
    </lineage>
</organism>
<evidence type="ECO:0000259" key="1">
    <source>
        <dbReference type="Pfam" id="PF00149"/>
    </source>
</evidence>
<keyword evidence="3" id="KW-1185">Reference proteome</keyword>
<dbReference type="Pfam" id="PF00149">
    <property type="entry name" value="Metallophos"/>
    <property type="match status" value="1"/>
</dbReference>
<dbReference type="RefSeq" id="WP_116694223.1">
    <property type="nucleotide sequence ID" value="NZ_QEHR01000004.1"/>
</dbReference>
<keyword evidence="2" id="KW-0255">Endonuclease</keyword>
<dbReference type="NCBIfam" id="TIGR04123">
    <property type="entry name" value="P_estr_lig_assc"/>
    <property type="match status" value="1"/>
</dbReference>
<proteinExistence type="predicted"/>
<accession>A0A2U0I2J2</accession>
<evidence type="ECO:0000313" key="3">
    <source>
        <dbReference type="Proteomes" id="UP000245962"/>
    </source>
</evidence>
<dbReference type="InterPro" id="IPR029052">
    <property type="entry name" value="Metallo-depent_PP-like"/>
</dbReference>
<comment type="caution">
    <text evidence="2">The sequence shown here is derived from an EMBL/GenBank/DDBJ whole genome shotgun (WGS) entry which is preliminary data.</text>
</comment>
<evidence type="ECO:0000313" key="2">
    <source>
        <dbReference type="EMBL" id="PVW15332.1"/>
    </source>
</evidence>
<gene>
    <name evidence="2" type="primary">pdeM</name>
    <name evidence="2" type="ORF">DDV96_08005</name>
</gene>
<sequence>MMQQITIHDEHFSLDPTGAIFWHEQNMLMIADVHFGKVAHFRKYGAAVPSRASSANYKKLAEAMERHNPDTICFLGDLFHSTLNNEWRLFETWAKNTMAKIILVSGNHDIISPHKFEALGISVSEGLKITSFLLTHHPTEREGYFNFSGHIHPGINMQGTGRQSIKLACFYKKEHQLILPAFGNFTGKYILHPSEKDTVYAIVDGEVICVS</sequence>
<dbReference type="EMBL" id="QEHR01000004">
    <property type="protein sequence ID" value="PVW15332.1"/>
    <property type="molecule type" value="Genomic_DNA"/>
</dbReference>
<protein>
    <submittedName>
        <fullName evidence="2">Ligase-associated DNA damage response endonuclease PdeM</fullName>
    </submittedName>
</protein>
<dbReference type="InterPro" id="IPR024173">
    <property type="entry name" value="Pesterase_MJ0037-like"/>
</dbReference>
<dbReference type="OrthoDB" id="9795838at2"/>
<dbReference type="GO" id="GO:0004519">
    <property type="term" value="F:endonuclease activity"/>
    <property type="evidence" value="ECO:0007669"/>
    <property type="project" value="UniProtKB-KW"/>
</dbReference>
<dbReference type="PANTHER" id="PTHR39323:SF1">
    <property type="entry name" value="BLR1149 PROTEIN"/>
    <property type="match status" value="1"/>
</dbReference>
<reference evidence="2 3" key="1">
    <citation type="submission" date="2018-04" db="EMBL/GenBank/DDBJ databases">
        <title>Marixanthomonas spongiae HN-E44 sp. nov., isolated from a marine sponge.</title>
        <authorList>
            <person name="Luo L."/>
            <person name="Zhuang L."/>
        </authorList>
    </citation>
    <scope>NUCLEOTIDE SEQUENCE [LARGE SCALE GENOMIC DNA]</scope>
    <source>
        <strain evidence="2 3">HN-E44</strain>
    </source>
</reference>
<dbReference type="InterPro" id="IPR004843">
    <property type="entry name" value="Calcineurin-like_PHP"/>
</dbReference>
<feature type="domain" description="Calcineurin-like phosphoesterase" evidence="1">
    <location>
        <begin position="28"/>
        <end position="116"/>
    </location>
</feature>
<dbReference type="SUPFAM" id="SSF56300">
    <property type="entry name" value="Metallo-dependent phosphatases"/>
    <property type="match status" value="1"/>
</dbReference>
<dbReference type="GO" id="GO:0016787">
    <property type="term" value="F:hydrolase activity"/>
    <property type="evidence" value="ECO:0007669"/>
    <property type="project" value="InterPro"/>
</dbReference>
<dbReference type="PIRSF" id="PIRSF000887">
    <property type="entry name" value="Pesterase_MJ0037"/>
    <property type="match status" value="1"/>
</dbReference>
<keyword evidence="2" id="KW-0540">Nuclease</keyword>